<dbReference type="Proteomes" id="UP000625711">
    <property type="component" value="Unassembled WGS sequence"/>
</dbReference>
<feature type="compositionally biased region" description="Basic residues" evidence="1">
    <location>
        <begin position="52"/>
        <end position="63"/>
    </location>
</feature>
<name>A0A834MCQ4_RHYFE</name>
<reference evidence="2" key="1">
    <citation type="submission" date="2020-08" db="EMBL/GenBank/DDBJ databases">
        <title>Genome sequencing and assembly of the red palm weevil Rhynchophorus ferrugineus.</title>
        <authorList>
            <person name="Dias G.B."/>
            <person name="Bergman C.M."/>
            <person name="Manee M."/>
        </authorList>
    </citation>
    <scope>NUCLEOTIDE SEQUENCE</scope>
    <source>
        <strain evidence="2">AA-2017</strain>
        <tissue evidence="2">Whole larva</tissue>
    </source>
</reference>
<feature type="compositionally biased region" description="Pro residues" evidence="1">
    <location>
        <begin position="33"/>
        <end position="43"/>
    </location>
</feature>
<sequence length="96" mass="10257">MAEIDPHHQICFCVYLFTVIRPGFPGPSALPASFPPPPPPPTAPENLEKRAKSAKKHPQHFGRRSLPPLAPWTACCALNGPPPPPPPWTVAAAAAQ</sequence>
<evidence type="ECO:0000256" key="1">
    <source>
        <dbReference type="SAM" id="MobiDB-lite"/>
    </source>
</evidence>
<protein>
    <submittedName>
        <fullName evidence="2">Uncharacterized protein</fullName>
    </submittedName>
</protein>
<gene>
    <name evidence="2" type="ORF">GWI33_012141</name>
</gene>
<feature type="region of interest" description="Disordered" evidence="1">
    <location>
        <begin position="28"/>
        <end position="66"/>
    </location>
</feature>
<dbReference type="EMBL" id="JAACXV010011205">
    <property type="protein sequence ID" value="KAF7275145.1"/>
    <property type="molecule type" value="Genomic_DNA"/>
</dbReference>
<evidence type="ECO:0000313" key="2">
    <source>
        <dbReference type="EMBL" id="KAF7275145.1"/>
    </source>
</evidence>
<accession>A0A834MCQ4</accession>
<organism evidence="2 3">
    <name type="scientific">Rhynchophorus ferrugineus</name>
    <name type="common">Red palm weevil</name>
    <name type="synonym">Curculio ferrugineus</name>
    <dbReference type="NCBI Taxonomy" id="354439"/>
    <lineage>
        <taxon>Eukaryota</taxon>
        <taxon>Metazoa</taxon>
        <taxon>Ecdysozoa</taxon>
        <taxon>Arthropoda</taxon>
        <taxon>Hexapoda</taxon>
        <taxon>Insecta</taxon>
        <taxon>Pterygota</taxon>
        <taxon>Neoptera</taxon>
        <taxon>Endopterygota</taxon>
        <taxon>Coleoptera</taxon>
        <taxon>Polyphaga</taxon>
        <taxon>Cucujiformia</taxon>
        <taxon>Curculionidae</taxon>
        <taxon>Dryophthorinae</taxon>
        <taxon>Rhynchophorus</taxon>
    </lineage>
</organism>
<dbReference type="AlphaFoldDB" id="A0A834MCQ4"/>
<comment type="caution">
    <text evidence="2">The sequence shown here is derived from an EMBL/GenBank/DDBJ whole genome shotgun (WGS) entry which is preliminary data.</text>
</comment>
<proteinExistence type="predicted"/>
<evidence type="ECO:0000313" key="3">
    <source>
        <dbReference type="Proteomes" id="UP000625711"/>
    </source>
</evidence>
<keyword evidence="3" id="KW-1185">Reference proteome</keyword>